<dbReference type="PANTHER" id="PTHR42852:SF6">
    <property type="entry name" value="THIOL:DISULFIDE INTERCHANGE PROTEIN DSBE"/>
    <property type="match status" value="1"/>
</dbReference>
<dbReference type="InterPro" id="IPR013766">
    <property type="entry name" value="Thioredoxin_domain"/>
</dbReference>
<gene>
    <name evidence="8" type="ORF">AVDCRST_MAG16-2819</name>
</gene>
<dbReference type="InterPro" id="IPR050553">
    <property type="entry name" value="Thioredoxin_ResA/DsbE_sf"/>
</dbReference>
<dbReference type="Gene3D" id="3.40.30.10">
    <property type="entry name" value="Glutaredoxin"/>
    <property type="match status" value="1"/>
</dbReference>
<feature type="region of interest" description="Disordered" evidence="6">
    <location>
        <begin position="1"/>
        <end position="24"/>
    </location>
</feature>
<comment type="subcellular location">
    <subcellularLocation>
        <location evidence="1">Cell envelope</location>
    </subcellularLocation>
</comment>
<dbReference type="PANTHER" id="PTHR42852">
    <property type="entry name" value="THIOL:DISULFIDE INTERCHANGE PROTEIN DSBE"/>
    <property type="match status" value="1"/>
</dbReference>
<keyword evidence="3" id="KW-0735">Signal-anchor</keyword>
<name>A0A6J4MG20_9ACTN</name>
<proteinExistence type="predicted"/>
<evidence type="ECO:0000256" key="3">
    <source>
        <dbReference type="ARBA" id="ARBA00022968"/>
    </source>
</evidence>
<dbReference type="Pfam" id="PF00578">
    <property type="entry name" value="AhpC-TSA"/>
    <property type="match status" value="1"/>
</dbReference>
<dbReference type="PROSITE" id="PS00194">
    <property type="entry name" value="THIOREDOXIN_1"/>
    <property type="match status" value="1"/>
</dbReference>
<dbReference type="GO" id="GO:0017004">
    <property type="term" value="P:cytochrome complex assembly"/>
    <property type="evidence" value="ECO:0007669"/>
    <property type="project" value="UniProtKB-KW"/>
</dbReference>
<dbReference type="InterPro" id="IPR000866">
    <property type="entry name" value="AhpC/TSA"/>
</dbReference>
<reference evidence="8" key="1">
    <citation type="submission" date="2020-02" db="EMBL/GenBank/DDBJ databases">
        <authorList>
            <person name="Meier V. D."/>
        </authorList>
    </citation>
    <scope>NUCLEOTIDE SEQUENCE</scope>
    <source>
        <strain evidence="8">AVDCRST_MAG16</strain>
    </source>
</reference>
<sequence>MLALTGCSSGSAPAQDPASPQLETLDTGQDGVIAVGDRQPAPALSGTTLDGEPLDVTDLRGQVVVLNFWASWCAPCRAEARTLNEVAVRTADAGVRFVGVNVKDEKSPAQAFERRQEVVYPSLHDQPGRLLLQFRTIVPQTPPTTLVLDRQGRIAGFFAGEVRLSELLEPVEQIAAEA</sequence>
<evidence type="ECO:0000256" key="2">
    <source>
        <dbReference type="ARBA" id="ARBA00022748"/>
    </source>
</evidence>
<evidence type="ECO:0000256" key="5">
    <source>
        <dbReference type="ARBA" id="ARBA00023284"/>
    </source>
</evidence>
<dbReference type="EMBL" id="CADCUE010000269">
    <property type="protein sequence ID" value="CAA9358414.1"/>
    <property type="molecule type" value="Genomic_DNA"/>
</dbReference>
<feature type="domain" description="Thioredoxin" evidence="7">
    <location>
        <begin position="33"/>
        <end position="176"/>
    </location>
</feature>
<evidence type="ECO:0000256" key="4">
    <source>
        <dbReference type="ARBA" id="ARBA00023157"/>
    </source>
</evidence>
<organism evidence="8">
    <name type="scientific">uncultured Frankineae bacterium</name>
    <dbReference type="NCBI Taxonomy" id="437475"/>
    <lineage>
        <taxon>Bacteria</taxon>
        <taxon>Bacillati</taxon>
        <taxon>Actinomycetota</taxon>
        <taxon>Actinomycetes</taxon>
        <taxon>Frankiales</taxon>
        <taxon>environmental samples</taxon>
    </lineage>
</organism>
<dbReference type="AlphaFoldDB" id="A0A6J4MG20"/>
<dbReference type="InterPro" id="IPR017937">
    <property type="entry name" value="Thioredoxin_CS"/>
</dbReference>
<keyword evidence="5" id="KW-0676">Redox-active center</keyword>
<evidence type="ECO:0000259" key="7">
    <source>
        <dbReference type="PROSITE" id="PS51352"/>
    </source>
</evidence>
<accession>A0A6J4MG20</accession>
<dbReference type="GO" id="GO:0016491">
    <property type="term" value="F:oxidoreductase activity"/>
    <property type="evidence" value="ECO:0007669"/>
    <property type="project" value="InterPro"/>
</dbReference>
<protein>
    <submittedName>
        <fullName evidence="8">Thiol:disulfide oxidoreductase related to ResA</fullName>
    </submittedName>
</protein>
<dbReference type="CDD" id="cd02966">
    <property type="entry name" value="TlpA_like_family"/>
    <property type="match status" value="1"/>
</dbReference>
<feature type="compositionally biased region" description="Polar residues" evidence="6">
    <location>
        <begin position="1"/>
        <end position="12"/>
    </location>
</feature>
<dbReference type="SUPFAM" id="SSF52833">
    <property type="entry name" value="Thioredoxin-like"/>
    <property type="match status" value="1"/>
</dbReference>
<evidence type="ECO:0000256" key="6">
    <source>
        <dbReference type="SAM" id="MobiDB-lite"/>
    </source>
</evidence>
<keyword evidence="2" id="KW-0201">Cytochrome c-type biogenesis</keyword>
<dbReference type="PROSITE" id="PS51352">
    <property type="entry name" value="THIOREDOXIN_2"/>
    <property type="match status" value="1"/>
</dbReference>
<dbReference type="InterPro" id="IPR036249">
    <property type="entry name" value="Thioredoxin-like_sf"/>
</dbReference>
<dbReference type="GO" id="GO:0016209">
    <property type="term" value="F:antioxidant activity"/>
    <property type="evidence" value="ECO:0007669"/>
    <property type="project" value="InterPro"/>
</dbReference>
<evidence type="ECO:0000313" key="8">
    <source>
        <dbReference type="EMBL" id="CAA9358414.1"/>
    </source>
</evidence>
<keyword evidence="3" id="KW-0812">Transmembrane</keyword>
<evidence type="ECO:0000256" key="1">
    <source>
        <dbReference type="ARBA" id="ARBA00004196"/>
    </source>
</evidence>
<dbReference type="GO" id="GO:0030313">
    <property type="term" value="C:cell envelope"/>
    <property type="evidence" value="ECO:0007669"/>
    <property type="project" value="UniProtKB-SubCell"/>
</dbReference>
<keyword evidence="4" id="KW-1015">Disulfide bond</keyword>